<dbReference type="SUPFAM" id="SSF144091">
    <property type="entry name" value="Rhomboid-like"/>
    <property type="match status" value="1"/>
</dbReference>
<keyword evidence="5 7" id="KW-1133">Transmembrane helix</keyword>
<dbReference type="AlphaFoldDB" id="A0A7Y0A1Z9"/>
<comment type="similarity">
    <text evidence="2">Belongs to the peptidase S54 family.</text>
</comment>
<comment type="caution">
    <text evidence="9">The sequence shown here is derived from an EMBL/GenBank/DDBJ whole genome shotgun (WGS) entry which is preliminary data.</text>
</comment>
<gene>
    <name evidence="9" type="ORF">HHL14_30050</name>
</gene>
<feature type="transmembrane region" description="Helical" evidence="7">
    <location>
        <begin position="151"/>
        <end position="172"/>
    </location>
</feature>
<evidence type="ECO:0000256" key="1">
    <source>
        <dbReference type="ARBA" id="ARBA00004141"/>
    </source>
</evidence>
<dbReference type="Proteomes" id="UP000583127">
    <property type="component" value="Unassembled WGS sequence"/>
</dbReference>
<dbReference type="InterPro" id="IPR050925">
    <property type="entry name" value="Rhomboid_protease_S54"/>
</dbReference>
<feature type="transmembrane region" description="Helical" evidence="7">
    <location>
        <begin position="128"/>
        <end position="145"/>
    </location>
</feature>
<evidence type="ECO:0000313" key="10">
    <source>
        <dbReference type="Proteomes" id="UP000583127"/>
    </source>
</evidence>
<reference evidence="9 10" key="1">
    <citation type="submission" date="2020-04" db="EMBL/GenBank/DDBJ databases">
        <title>Paraburkholderia sp. G-4-1-8 isolated from soil.</title>
        <authorList>
            <person name="Dahal R.H."/>
        </authorList>
    </citation>
    <scope>NUCLEOTIDE SEQUENCE [LARGE SCALE GENOMIC DNA]</scope>
    <source>
        <strain evidence="9 10">G-4-1-8</strain>
    </source>
</reference>
<dbReference type="PANTHER" id="PTHR43731:SF14">
    <property type="entry name" value="PRESENILIN-ASSOCIATED RHOMBOID-LIKE PROTEIN, MITOCHONDRIAL"/>
    <property type="match status" value="1"/>
</dbReference>
<keyword evidence="10" id="KW-1185">Reference proteome</keyword>
<dbReference type="Pfam" id="PF01694">
    <property type="entry name" value="Rhomboid"/>
    <property type="match status" value="1"/>
</dbReference>
<dbReference type="InterPro" id="IPR035952">
    <property type="entry name" value="Rhomboid-like_sf"/>
</dbReference>
<protein>
    <submittedName>
        <fullName evidence="9">Rhomboid family intramembrane serine protease</fullName>
    </submittedName>
</protein>
<feature type="domain" description="Peptidase S54 rhomboid" evidence="8">
    <location>
        <begin position="30"/>
        <end position="170"/>
    </location>
</feature>
<dbReference type="PANTHER" id="PTHR43731">
    <property type="entry name" value="RHOMBOID PROTEASE"/>
    <property type="match status" value="1"/>
</dbReference>
<evidence type="ECO:0000313" key="9">
    <source>
        <dbReference type="EMBL" id="NML35055.1"/>
    </source>
</evidence>
<evidence type="ECO:0000259" key="8">
    <source>
        <dbReference type="Pfam" id="PF01694"/>
    </source>
</evidence>
<organism evidence="9 10">
    <name type="scientific">Paraburkholderia antibiotica</name>
    <dbReference type="NCBI Taxonomy" id="2728839"/>
    <lineage>
        <taxon>Bacteria</taxon>
        <taxon>Pseudomonadati</taxon>
        <taxon>Pseudomonadota</taxon>
        <taxon>Betaproteobacteria</taxon>
        <taxon>Burkholderiales</taxon>
        <taxon>Burkholderiaceae</taxon>
        <taxon>Paraburkholderia</taxon>
    </lineage>
</organism>
<dbReference type="RefSeq" id="WP_169501241.1">
    <property type="nucleotide sequence ID" value="NZ_JABBFZ010000029.1"/>
</dbReference>
<feature type="transmembrane region" description="Helical" evidence="7">
    <location>
        <begin position="96"/>
        <end position="116"/>
    </location>
</feature>
<dbReference type="GO" id="GO:0006508">
    <property type="term" value="P:proteolysis"/>
    <property type="evidence" value="ECO:0007669"/>
    <property type="project" value="UniProtKB-KW"/>
</dbReference>
<keyword evidence="4" id="KW-0378">Hydrolase</keyword>
<accession>A0A7Y0A1Z9</accession>
<name>A0A7Y0A1Z9_9BURK</name>
<evidence type="ECO:0000256" key="7">
    <source>
        <dbReference type="SAM" id="Phobius"/>
    </source>
</evidence>
<dbReference type="InterPro" id="IPR022764">
    <property type="entry name" value="Peptidase_S54_rhomboid_dom"/>
</dbReference>
<comment type="subcellular location">
    <subcellularLocation>
        <location evidence="1">Membrane</location>
        <topology evidence="1">Multi-pass membrane protein</topology>
    </subcellularLocation>
</comment>
<keyword evidence="6 7" id="KW-0472">Membrane</keyword>
<evidence type="ECO:0000256" key="2">
    <source>
        <dbReference type="ARBA" id="ARBA00009045"/>
    </source>
</evidence>
<feature type="transmembrane region" description="Helical" evidence="7">
    <location>
        <begin position="71"/>
        <end position="90"/>
    </location>
</feature>
<proteinExistence type="inferred from homology"/>
<keyword evidence="9" id="KW-0645">Protease</keyword>
<evidence type="ECO:0000256" key="3">
    <source>
        <dbReference type="ARBA" id="ARBA00022692"/>
    </source>
</evidence>
<dbReference type="EMBL" id="JABBFZ010000029">
    <property type="protein sequence ID" value="NML35055.1"/>
    <property type="molecule type" value="Genomic_DNA"/>
</dbReference>
<feature type="transmembrane region" description="Helical" evidence="7">
    <location>
        <begin position="184"/>
        <end position="203"/>
    </location>
</feature>
<evidence type="ECO:0000256" key="5">
    <source>
        <dbReference type="ARBA" id="ARBA00022989"/>
    </source>
</evidence>
<keyword evidence="3 7" id="KW-0812">Transmembrane</keyword>
<sequence length="348" mass="37914">MCATGANALRPDPAALVAWGSNFAPYTLDGEPWRLLTGAFVHIGFPHLLSNMVVLLLLGRTTERLYGNLRFLALYLFAAVSGGIVSILMHPGVNSAGASGAIFGVAGALLAFVLRYRKELPAELAARNRRAMLVFILYSLYRGLVQHGVDNAAHFGGLVGGVLIGALLARPLTEEARERSSRPSAIAATTAAVLFLAALSWPLTHLNPDRLQEASFDRLLIELQPAQKKTLADVIAWSHSRIASQIERDAASNRIITQLLPEWDAMYAKVESAPLPPGSRYVPLRATMLRYLDDNRRMYRLAAVLLAHPQELDAAAFAPIRALAKDAHAQIDEIKRLAPQLRGNPARR</sequence>
<evidence type="ECO:0000256" key="6">
    <source>
        <dbReference type="ARBA" id="ARBA00023136"/>
    </source>
</evidence>
<dbReference type="GO" id="GO:0016020">
    <property type="term" value="C:membrane"/>
    <property type="evidence" value="ECO:0007669"/>
    <property type="project" value="UniProtKB-SubCell"/>
</dbReference>
<feature type="transmembrane region" description="Helical" evidence="7">
    <location>
        <begin position="35"/>
        <end position="59"/>
    </location>
</feature>
<dbReference type="Gene3D" id="1.20.1540.10">
    <property type="entry name" value="Rhomboid-like"/>
    <property type="match status" value="1"/>
</dbReference>
<evidence type="ECO:0000256" key="4">
    <source>
        <dbReference type="ARBA" id="ARBA00022801"/>
    </source>
</evidence>
<dbReference type="GO" id="GO:0004252">
    <property type="term" value="F:serine-type endopeptidase activity"/>
    <property type="evidence" value="ECO:0007669"/>
    <property type="project" value="InterPro"/>
</dbReference>
<dbReference type="SMART" id="SM01160">
    <property type="entry name" value="DUF1751"/>
    <property type="match status" value="1"/>
</dbReference>